<evidence type="ECO:0000313" key="14">
    <source>
        <dbReference type="Proteomes" id="UP000076643"/>
    </source>
</evidence>
<evidence type="ECO:0000256" key="3">
    <source>
        <dbReference type="ARBA" id="ARBA00022452"/>
    </source>
</evidence>
<reference evidence="13 14" key="1">
    <citation type="submission" date="2013-07" db="EMBL/GenBank/DDBJ databases">
        <title>Comparative Genomic and Metabolomic Analysis of Twelve Strains of Pseudoalteromonas luteoviolacea.</title>
        <authorList>
            <person name="Vynne N.G."/>
            <person name="Mansson M."/>
            <person name="Gram L."/>
        </authorList>
    </citation>
    <scope>NUCLEOTIDE SEQUENCE [LARGE SCALE GENOMIC DNA]</scope>
    <source>
        <strain evidence="13 14">DSM 6061</strain>
    </source>
</reference>
<evidence type="ECO:0000313" key="13">
    <source>
        <dbReference type="EMBL" id="KZN44104.1"/>
    </source>
</evidence>
<comment type="similarity">
    <text evidence="8 9">Belongs to the TonB-dependent receptor family.</text>
</comment>
<dbReference type="InterPro" id="IPR037066">
    <property type="entry name" value="Plug_dom_sf"/>
</dbReference>
<dbReference type="InterPro" id="IPR000531">
    <property type="entry name" value="Beta-barrel_TonB"/>
</dbReference>
<dbReference type="RefSeq" id="WP_063359091.1">
    <property type="nucleotide sequence ID" value="NZ_AQHB01000023.1"/>
</dbReference>
<feature type="signal peptide" evidence="10">
    <location>
        <begin position="1"/>
        <end position="31"/>
    </location>
</feature>
<keyword evidence="10" id="KW-0732">Signal</keyword>
<dbReference type="Gene3D" id="2.170.130.10">
    <property type="entry name" value="TonB-dependent receptor, plug domain"/>
    <property type="match status" value="1"/>
</dbReference>
<keyword evidence="7 8" id="KW-0998">Cell outer membrane</keyword>
<dbReference type="PANTHER" id="PTHR47234">
    <property type="match status" value="1"/>
</dbReference>
<dbReference type="InterPro" id="IPR012910">
    <property type="entry name" value="Plug_dom"/>
</dbReference>
<dbReference type="InterPro" id="IPR039426">
    <property type="entry name" value="TonB-dep_rcpt-like"/>
</dbReference>
<evidence type="ECO:0000259" key="11">
    <source>
        <dbReference type="Pfam" id="PF00593"/>
    </source>
</evidence>
<dbReference type="Proteomes" id="UP000076643">
    <property type="component" value="Unassembled WGS sequence"/>
</dbReference>
<evidence type="ECO:0000256" key="1">
    <source>
        <dbReference type="ARBA" id="ARBA00004571"/>
    </source>
</evidence>
<dbReference type="EMBL" id="AUYB01000068">
    <property type="protein sequence ID" value="KZN44104.1"/>
    <property type="molecule type" value="Genomic_DNA"/>
</dbReference>
<organism evidence="13 14">
    <name type="scientific">Pseudoalteromonas luteoviolacea DSM 6061</name>
    <dbReference type="NCBI Taxonomy" id="1365250"/>
    <lineage>
        <taxon>Bacteria</taxon>
        <taxon>Pseudomonadati</taxon>
        <taxon>Pseudomonadota</taxon>
        <taxon>Gammaproteobacteria</taxon>
        <taxon>Alteromonadales</taxon>
        <taxon>Pseudoalteromonadaceae</taxon>
        <taxon>Pseudoalteromonas</taxon>
    </lineage>
</organism>
<evidence type="ECO:0000256" key="4">
    <source>
        <dbReference type="ARBA" id="ARBA00022692"/>
    </source>
</evidence>
<accession>A0A166ZA98</accession>
<evidence type="ECO:0000256" key="10">
    <source>
        <dbReference type="SAM" id="SignalP"/>
    </source>
</evidence>
<comment type="caution">
    <text evidence="13">The sequence shown here is derived from an EMBL/GenBank/DDBJ whole genome shotgun (WGS) entry which is preliminary data.</text>
</comment>
<evidence type="ECO:0000256" key="6">
    <source>
        <dbReference type="ARBA" id="ARBA00023136"/>
    </source>
</evidence>
<feature type="domain" description="TonB-dependent receptor plug" evidence="12">
    <location>
        <begin position="56"/>
        <end position="171"/>
    </location>
</feature>
<sequence>MSINKRPKRNLNRSLLALAIASASMAPAVYANDDDQAEAPERITVTGSRIMRASFEAPSPTVVISAEDIKITGANNVNDILTGMPQFADGFDSASGNYSFGNSGLNILDLRNMGEERTLVLINGKRPALVATDYQGMFADVGTIPASLIERVEVMTGGASAIYGSDAIAGVVNFILKKDFEGTQANAHFSGTQEGGHSTRSFNFTHGFSFNDDGNVTVAFDYLSESALTQNNREKSYNYQRSVTNPNKGEGQPAKIWKTNVSPIPWGVPQTIFSVYNGDDGGYDWYDFDEATQEVALRARYKDMYDGWLVDADKGYEGTAWGHIEDPFERINLFTSLNYQFDSFDVGFDVTLARTKSNNVIDPPFKRAWMQVKEVKELFDTPASITNNFDDEDWIGFHHTFYERGGRKHTNTRDYFSSSLTFSGVYADDWFWDVNFVTGKSMASLDRHTEMRQDRFTSKMQVAGECVEAGNCPTFSPFERSSEAFMDYVIDSFTSTTDTVNHSFTANLSGDLYELPAGTLQMSTGVEARYESIYFDPHELWASGNLSSTMQVLDASRNIKEAYIEVLIPVLSDLPFVDQLDVEAAYRIADYSTNDSLFESSKLAVNWMINDQVRLRSIFSQAVRAPQLYEQFRSESIGYSTITDPCDADEIDGGPSDGRRKANCALLGIEPGWTSNIKTQRGQSRSSGNPDLKQEKADTLTVGLVLTPSKLVEDLTISIDYFDIKLKDKISEFGGSDILKNCVDLSQNSIDNMFCDLAFRKDNGDVEYVKPLSLNFDSGRVRGVDLEAYYSWDALSFDFKASRMLEDSETTRNFATGLDETNNEVGQLGRPKWASSLVTKYQLDDLTLSWTFKFKMSGRFDDDADPGYRDSDTPSHSRIHNLRADYQLTDNASVYIGINNVTDNNGGDHWTTSRGAYNGWSILGRSGYIGIDYDF</sequence>
<comment type="subcellular location">
    <subcellularLocation>
        <location evidence="1 8">Cell outer membrane</location>
        <topology evidence="1 8">Multi-pass membrane protein</topology>
    </subcellularLocation>
</comment>
<evidence type="ECO:0000256" key="5">
    <source>
        <dbReference type="ARBA" id="ARBA00023077"/>
    </source>
</evidence>
<keyword evidence="14" id="KW-1185">Reference proteome</keyword>
<dbReference type="AlphaFoldDB" id="A0A166ZA98"/>
<evidence type="ECO:0000256" key="7">
    <source>
        <dbReference type="ARBA" id="ARBA00023237"/>
    </source>
</evidence>
<keyword evidence="4 8" id="KW-0812">Transmembrane</keyword>
<keyword evidence="6 8" id="KW-0472">Membrane</keyword>
<dbReference type="Pfam" id="PF00593">
    <property type="entry name" value="TonB_dep_Rec_b-barrel"/>
    <property type="match status" value="1"/>
</dbReference>
<evidence type="ECO:0000256" key="2">
    <source>
        <dbReference type="ARBA" id="ARBA00022448"/>
    </source>
</evidence>
<evidence type="ECO:0008006" key="15">
    <source>
        <dbReference type="Google" id="ProtNLM"/>
    </source>
</evidence>
<name>A0A166ZA98_9GAMM</name>
<keyword evidence="5 9" id="KW-0798">TonB box</keyword>
<gene>
    <name evidence="13" type="ORF">N475_08320</name>
</gene>
<dbReference type="InterPro" id="IPR036942">
    <property type="entry name" value="Beta-barrel_TonB_sf"/>
</dbReference>
<dbReference type="Pfam" id="PF07715">
    <property type="entry name" value="Plug"/>
    <property type="match status" value="1"/>
</dbReference>
<proteinExistence type="inferred from homology"/>
<evidence type="ECO:0000256" key="8">
    <source>
        <dbReference type="PROSITE-ProRule" id="PRU01360"/>
    </source>
</evidence>
<feature type="domain" description="TonB-dependent receptor-like beta-barrel" evidence="11">
    <location>
        <begin position="393"/>
        <end position="901"/>
    </location>
</feature>
<dbReference type="Gene3D" id="2.40.170.20">
    <property type="entry name" value="TonB-dependent receptor, beta-barrel domain"/>
    <property type="match status" value="1"/>
</dbReference>
<dbReference type="GO" id="GO:0009279">
    <property type="term" value="C:cell outer membrane"/>
    <property type="evidence" value="ECO:0007669"/>
    <property type="project" value="UniProtKB-SubCell"/>
</dbReference>
<dbReference type="PATRIC" id="fig|1365250.3.peg.635"/>
<protein>
    <recommendedName>
        <fullName evidence="15">TonB-dependent receptor</fullName>
    </recommendedName>
</protein>
<evidence type="ECO:0000259" key="12">
    <source>
        <dbReference type="Pfam" id="PF07715"/>
    </source>
</evidence>
<dbReference type="PROSITE" id="PS52016">
    <property type="entry name" value="TONB_DEPENDENT_REC_3"/>
    <property type="match status" value="1"/>
</dbReference>
<keyword evidence="2 8" id="KW-0813">Transport</keyword>
<dbReference type="PANTHER" id="PTHR47234:SF2">
    <property type="entry name" value="TONB-DEPENDENT RECEPTOR"/>
    <property type="match status" value="1"/>
</dbReference>
<keyword evidence="3 8" id="KW-1134">Transmembrane beta strand</keyword>
<dbReference type="SUPFAM" id="SSF56935">
    <property type="entry name" value="Porins"/>
    <property type="match status" value="1"/>
</dbReference>
<evidence type="ECO:0000256" key="9">
    <source>
        <dbReference type="RuleBase" id="RU003357"/>
    </source>
</evidence>
<feature type="chain" id="PRO_5007883112" description="TonB-dependent receptor" evidence="10">
    <location>
        <begin position="32"/>
        <end position="935"/>
    </location>
</feature>